<dbReference type="AlphaFoldDB" id="A0AAG5CT03"/>
<protein>
    <submittedName>
        <fullName evidence="2">Uncharacterized protein</fullName>
    </submittedName>
</protein>
<evidence type="ECO:0000313" key="2">
    <source>
        <dbReference type="EnsemblMetazoa" id="ENSAATROPP001980"/>
    </source>
</evidence>
<name>A0AAG5CT03_ANOAO</name>
<feature type="compositionally biased region" description="Basic residues" evidence="1">
    <location>
        <begin position="62"/>
        <end position="74"/>
    </location>
</feature>
<accession>A0AAG5CT03</accession>
<keyword evidence="3" id="KW-1185">Reference proteome</keyword>
<sequence>MLNTVVHILRSDFVKGIRWKGQLRSFFATVYTQTPQPKELRCFPSTAPVYRSVSITVQPLHNHQHIRGKSKKSGKRETRASSSDDLDDDDAEQDTGDAYDDLLGARYV</sequence>
<dbReference type="Proteomes" id="UP000075880">
    <property type="component" value="Unassembled WGS sequence"/>
</dbReference>
<evidence type="ECO:0000256" key="1">
    <source>
        <dbReference type="SAM" id="MobiDB-lite"/>
    </source>
</evidence>
<proteinExistence type="predicted"/>
<evidence type="ECO:0000313" key="3">
    <source>
        <dbReference type="Proteomes" id="UP000075880"/>
    </source>
</evidence>
<feature type="region of interest" description="Disordered" evidence="1">
    <location>
        <begin position="60"/>
        <end position="108"/>
    </location>
</feature>
<reference evidence="2" key="1">
    <citation type="submission" date="2024-04" db="UniProtKB">
        <authorList>
            <consortium name="EnsemblMetazoa"/>
        </authorList>
    </citation>
    <scope>IDENTIFICATION</scope>
    <source>
        <strain evidence="2">EBRO</strain>
    </source>
</reference>
<organism evidence="2 3">
    <name type="scientific">Anopheles atroparvus</name>
    <name type="common">European mosquito</name>
    <dbReference type="NCBI Taxonomy" id="41427"/>
    <lineage>
        <taxon>Eukaryota</taxon>
        <taxon>Metazoa</taxon>
        <taxon>Ecdysozoa</taxon>
        <taxon>Arthropoda</taxon>
        <taxon>Hexapoda</taxon>
        <taxon>Insecta</taxon>
        <taxon>Pterygota</taxon>
        <taxon>Neoptera</taxon>
        <taxon>Endopterygota</taxon>
        <taxon>Diptera</taxon>
        <taxon>Nematocera</taxon>
        <taxon>Culicoidea</taxon>
        <taxon>Culicidae</taxon>
        <taxon>Anophelinae</taxon>
        <taxon>Anopheles</taxon>
    </lineage>
</organism>
<feature type="compositionally biased region" description="Acidic residues" evidence="1">
    <location>
        <begin position="84"/>
        <end position="100"/>
    </location>
</feature>
<dbReference type="EnsemblMetazoa" id="ENSAATROPT002064">
    <property type="protein sequence ID" value="ENSAATROPP001980"/>
    <property type="gene ID" value="ENSAATROPG001613"/>
</dbReference>